<sequence length="70" mass="7923">MKKTLPFFLLFFATINLLFAQRDTEHWFAPMAARSGKVVTPMQALYFSTDSVTPFSVDIYSNNTVLGLSQ</sequence>
<keyword evidence="1" id="KW-0732">Signal</keyword>
<evidence type="ECO:0000313" key="3">
    <source>
        <dbReference type="Proteomes" id="UP000276953"/>
    </source>
</evidence>
<protein>
    <submittedName>
        <fullName evidence="2">Uncharacterized protein</fullName>
    </submittedName>
</protein>
<evidence type="ECO:0000256" key="1">
    <source>
        <dbReference type="SAM" id="SignalP"/>
    </source>
</evidence>
<comment type="caution">
    <text evidence="2">The sequence shown here is derived from an EMBL/GenBank/DDBJ whole genome shotgun (WGS) entry which is preliminary data.</text>
</comment>
<dbReference type="EMBL" id="RYFC01000001">
    <property type="protein sequence ID" value="RTZ50071.1"/>
    <property type="molecule type" value="Genomic_DNA"/>
</dbReference>
<organism evidence="2 3">
    <name type="scientific">Chryseobacterium arthrosphaerae</name>
    <dbReference type="NCBI Taxonomy" id="651561"/>
    <lineage>
        <taxon>Bacteria</taxon>
        <taxon>Pseudomonadati</taxon>
        <taxon>Bacteroidota</taxon>
        <taxon>Flavobacteriia</taxon>
        <taxon>Flavobacteriales</taxon>
        <taxon>Weeksellaceae</taxon>
        <taxon>Chryseobacterium group</taxon>
        <taxon>Chryseobacterium</taxon>
    </lineage>
</organism>
<dbReference type="AlphaFoldDB" id="A0A3S0N698"/>
<gene>
    <name evidence="2" type="ORF">EJ377_08405</name>
</gene>
<evidence type="ECO:0000313" key="2">
    <source>
        <dbReference type="EMBL" id="RTZ50071.1"/>
    </source>
</evidence>
<name>A0A3S0N698_9FLAO</name>
<feature type="chain" id="PRO_5018793067" evidence="1">
    <location>
        <begin position="21"/>
        <end position="70"/>
    </location>
</feature>
<reference evidence="2 3" key="1">
    <citation type="submission" date="2018-12" db="EMBL/GenBank/DDBJ databases">
        <title>Draft Genome Sequence of Chryseobacterium arthrosphaerae strain ED882-96 Isolated from the Blood of a Patient with Liver Cirrhosis in Taiwan.</title>
        <authorList>
            <person name="Lin J.-N."/>
            <person name="Lai C.-H."/>
            <person name="Yang C.-H."/>
            <person name="Huang Y.-H."/>
        </authorList>
    </citation>
    <scope>NUCLEOTIDE SEQUENCE [LARGE SCALE GENOMIC DNA]</scope>
    <source>
        <strain evidence="2 3">ED882-96</strain>
    </source>
</reference>
<accession>A0A3S0N698</accession>
<feature type="signal peptide" evidence="1">
    <location>
        <begin position="1"/>
        <end position="20"/>
    </location>
</feature>
<proteinExistence type="predicted"/>
<dbReference type="Proteomes" id="UP000276953">
    <property type="component" value="Unassembled WGS sequence"/>
</dbReference>